<reference evidence="1 2" key="1">
    <citation type="submission" date="2017-06" db="EMBL/GenBank/DDBJ databases">
        <authorList>
            <person name="Kim H.J."/>
            <person name="Triplett B.A."/>
        </authorList>
    </citation>
    <scope>NUCLEOTIDE SEQUENCE [LARGE SCALE GENOMIC DNA]</scope>
</reference>
<sequence>MKVLIVDPPAGWKYGFPKEYTFVPSSVDLTEVQFEKEREHWFITNGYPEEMIKQGMHRYCRYWEKEM</sequence>
<name>A0A2L0V0N3_9CAUD</name>
<organism evidence="1 2">
    <name type="scientific">Agrobacterium phage Atu_ph07</name>
    <dbReference type="NCBI Taxonomy" id="2024264"/>
    <lineage>
        <taxon>Viruses</taxon>
        <taxon>Duplodnaviria</taxon>
        <taxon>Heunggongvirae</taxon>
        <taxon>Uroviricota</taxon>
        <taxon>Caudoviricetes</taxon>
        <taxon>Polybotosvirus</taxon>
        <taxon>Polybotosvirus Atuph07</taxon>
    </lineage>
</organism>
<protein>
    <submittedName>
        <fullName evidence="1">Uncharacterized protein</fullName>
    </submittedName>
</protein>
<dbReference type="GeneID" id="40088598"/>
<evidence type="ECO:0000313" key="2">
    <source>
        <dbReference type="Proteomes" id="UP000223025"/>
    </source>
</evidence>
<dbReference type="Proteomes" id="UP000223025">
    <property type="component" value="Segment"/>
</dbReference>
<evidence type="ECO:0000313" key="1">
    <source>
        <dbReference type="EMBL" id="AUZ95354.1"/>
    </source>
</evidence>
<keyword evidence="2" id="KW-1185">Reference proteome</keyword>
<dbReference type="EMBL" id="MF403008">
    <property type="protein sequence ID" value="AUZ95354.1"/>
    <property type="molecule type" value="Genomic_DNA"/>
</dbReference>
<dbReference type="KEGG" id="vg:40088598"/>
<proteinExistence type="predicted"/>
<dbReference type="RefSeq" id="YP_009612260.1">
    <property type="nucleotide sequence ID" value="NC_042013.1"/>
</dbReference>
<accession>A0A2L0V0N3</accession>